<evidence type="ECO:0000256" key="1">
    <source>
        <dbReference type="SAM" id="MobiDB-lite"/>
    </source>
</evidence>
<feature type="compositionally biased region" description="Basic and acidic residues" evidence="1">
    <location>
        <begin position="42"/>
        <end position="51"/>
    </location>
</feature>
<dbReference type="EMBL" id="JAPFFK010000008">
    <property type="protein sequence ID" value="KAJ6749109.1"/>
    <property type="molecule type" value="Genomic_DNA"/>
</dbReference>
<keyword evidence="3" id="KW-1185">Reference proteome</keyword>
<reference evidence="2" key="2">
    <citation type="journal article" date="2023" name="Int. J. Mol. Sci.">
        <title>De Novo Assembly and Annotation of 11 Diverse Shrub Willow (Salix) Genomes Reveals Novel Gene Organization in Sex-Linked Regions.</title>
        <authorList>
            <person name="Hyden B."/>
            <person name="Feng K."/>
            <person name="Yates T.B."/>
            <person name="Jawdy S."/>
            <person name="Cereghino C."/>
            <person name="Smart L.B."/>
            <person name="Muchero W."/>
        </authorList>
    </citation>
    <scope>NUCLEOTIDE SEQUENCE</scope>
    <source>
        <tissue evidence="2">Shoot tip</tissue>
    </source>
</reference>
<name>A0A9Q0VI61_SALPP</name>
<evidence type="ECO:0000313" key="3">
    <source>
        <dbReference type="Proteomes" id="UP001151532"/>
    </source>
</evidence>
<gene>
    <name evidence="2" type="ORF">OIU79_030081</name>
</gene>
<reference evidence="2" key="1">
    <citation type="submission" date="2022-11" db="EMBL/GenBank/DDBJ databases">
        <authorList>
            <person name="Hyden B.L."/>
            <person name="Feng K."/>
            <person name="Yates T."/>
            <person name="Jawdy S."/>
            <person name="Smart L.B."/>
            <person name="Muchero W."/>
        </authorList>
    </citation>
    <scope>NUCLEOTIDE SEQUENCE</scope>
    <source>
        <tissue evidence="2">Shoot tip</tissue>
    </source>
</reference>
<evidence type="ECO:0000313" key="2">
    <source>
        <dbReference type="EMBL" id="KAJ6749109.1"/>
    </source>
</evidence>
<dbReference type="AlphaFoldDB" id="A0A9Q0VI61"/>
<comment type="caution">
    <text evidence="2">The sequence shown here is derived from an EMBL/GenBank/DDBJ whole genome shotgun (WGS) entry which is preliminary data.</text>
</comment>
<feature type="region of interest" description="Disordered" evidence="1">
    <location>
        <begin position="19"/>
        <end position="82"/>
    </location>
</feature>
<sequence>MPSSASMPFSLSLHHRHHYPLNTSTTSSHHDSFISRHQLHIPKPEREKAKEEEEEEDEEEEKESKKKKRFPLLRKTNQLPFN</sequence>
<protein>
    <submittedName>
        <fullName evidence="2">Uncharacterized protein</fullName>
    </submittedName>
</protein>
<proteinExistence type="predicted"/>
<feature type="compositionally biased region" description="Acidic residues" evidence="1">
    <location>
        <begin position="52"/>
        <end position="61"/>
    </location>
</feature>
<accession>A0A9Q0VI61</accession>
<dbReference type="Proteomes" id="UP001151532">
    <property type="component" value="Chromosome 12"/>
</dbReference>
<organism evidence="2 3">
    <name type="scientific">Salix purpurea</name>
    <name type="common">Purple osier willow</name>
    <dbReference type="NCBI Taxonomy" id="77065"/>
    <lineage>
        <taxon>Eukaryota</taxon>
        <taxon>Viridiplantae</taxon>
        <taxon>Streptophyta</taxon>
        <taxon>Embryophyta</taxon>
        <taxon>Tracheophyta</taxon>
        <taxon>Spermatophyta</taxon>
        <taxon>Magnoliopsida</taxon>
        <taxon>eudicotyledons</taxon>
        <taxon>Gunneridae</taxon>
        <taxon>Pentapetalae</taxon>
        <taxon>rosids</taxon>
        <taxon>fabids</taxon>
        <taxon>Malpighiales</taxon>
        <taxon>Salicaceae</taxon>
        <taxon>Saliceae</taxon>
        <taxon>Salix</taxon>
    </lineage>
</organism>